<proteinExistence type="predicted"/>
<dbReference type="OrthoDB" id="10250083at2759"/>
<evidence type="ECO:0000313" key="1">
    <source>
        <dbReference type="EMBL" id="PIO39859.1"/>
    </source>
</evidence>
<dbReference type="Proteomes" id="UP000228934">
    <property type="component" value="Unassembled WGS sequence"/>
</dbReference>
<accession>A0A2G9SI72</accession>
<keyword evidence="2" id="KW-1185">Reference proteome</keyword>
<evidence type="ECO:0000313" key="2">
    <source>
        <dbReference type="Proteomes" id="UP000228934"/>
    </source>
</evidence>
<dbReference type="EMBL" id="KV924006">
    <property type="protein sequence ID" value="PIO39859.1"/>
    <property type="molecule type" value="Genomic_DNA"/>
</dbReference>
<reference evidence="2" key="1">
    <citation type="journal article" date="2017" name="Nat. Commun.">
        <title>The North American bullfrog draft genome provides insight into hormonal regulation of long noncoding RNA.</title>
        <authorList>
            <person name="Hammond S.A."/>
            <person name="Warren R.L."/>
            <person name="Vandervalk B.P."/>
            <person name="Kucuk E."/>
            <person name="Khan H."/>
            <person name="Gibb E.A."/>
            <person name="Pandoh P."/>
            <person name="Kirk H."/>
            <person name="Zhao Y."/>
            <person name="Jones M."/>
            <person name="Mungall A.J."/>
            <person name="Coope R."/>
            <person name="Pleasance S."/>
            <person name="Moore R.A."/>
            <person name="Holt R.A."/>
            <person name="Round J.M."/>
            <person name="Ohora S."/>
            <person name="Walle B.V."/>
            <person name="Veldhoen N."/>
            <person name="Helbing C.C."/>
            <person name="Birol I."/>
        </authorList>
    </citation>
    <scope>NUCLEOTIDE SEQUENCE [LARGE SCALE GENOMIC DNA]</scope>
</reference>
<gene>
    <name evidence="1" type="ORF">AB205_0191500</name>
</gene>
<sequence>MAMVPTMAMNPTARLVTFFMEIEPLHLSCLQLSLKVKVKENHKFWVVPRKNATCTVIGGGGTCHSPWPCPFSQKALHSGKELCFVNRGGRSLLAISSFTLSSHHLLGKGNTAGLGYAAVHSSLGDPLDWFSLGLIPTRLNIKRIYTDGGVLNFFCIAFCLVKLMVHTFCAKGEKIEWFGKILHFGH</sequence>
<name>A0A2G9SI72_AQUCT</name>
<organism evidence="1 2">
    <name type="scientific">Aquarana catesbeiana</name>
    <name type="common">American bullfrog</name>
    <name type="synonym">Rana catesbeiana</name>
    <dbReference type="NCBI Taxonomy" id="8400"/>
    <lineage>
        <taxon>Eukaryota</taxon>
        <taxon>Metazoa</taxon>
        <taxon>Chordata</taxon>
        <taxon>Craniata</taxon>
        <taxon>Vertebrata</taxon>
        <taxon>Euteleostomi</taxon>
        <taxon>Amphibia</taxon>
        <taxon>Batrachia</taxon>
        <taxon>Anura</taxon>
        <taxon>Neobatrachia</taxon>
        <taxon>Ranoidea</taxon>
        <taxon>Ranidae</taxon>
        <taxon>Aquarana</taxon>
    </lineage>
</organism>
<dbReference type="AlphaFoldDB" id="A0A2G9SI72"/>
<protein>
    <submittedName>
        <fullName evidence="1">Uncharacterized protein</fullName>
    </submittedName>
</protein>